<dbReference type="GO" id="GO:0005096">
    <property type="term" value="F:GTPase activator activity"/>
    <property type="evidence" value="ECO:0007669"/>
    <property type="project" value="UniProtKB-KW"/>
</dbReference>
<dbReference type="Gene3D" id="1.10.8.270">
    <property type="entry name" value="putative rabgap domain of human tbc1 domain family member 14 like domains"/>
    <property type="match status" value="1"/>
</dbReference>
<feature type="region of interest" description="Disordered" evidence="2">
    <location>
        <begin position="740"/>
        <end position="771"/>
    </location>
</feature>
<evidence type="ECO:0000313" key="5">
    <source>
        <dbReference type="Proteomes" id="UP001251528"/>
    </source>
</evidence>
<dbReference type="PANTHER" id="PTHR22957:SF337">
    <property type="entry name" value="TBC1 DOMAIN FAMILY MEMBER 5"/>
    <property type="match status" value="1"/>
</dbReference>
<dbReference type="InterPro" id="IPR000195">
    <property type="entry name" value="Rab-GAP-TBC_dom"/>
</dbReference>
<feature type="region of interest" description="Disordered" evidence="2">
    <location>
        <begin position="382"/>
        <end position="425"/>
    </location>
</feature>
<evidence type="ECO:0000256" key="1">
    <source>
        <dbReference type="ARBA" id="ARBA00022468"/>
    </source>
</evidence>
<feature type="compositionally biased region" description="Basic and acidic residues" evidence="2">
    <location>
        <begin position="608"/>
        <end position="629"/>
    </location>
</feature>
<dbReference type="SMART" id="SM00164">
    <property type="entry name" value="TBC"/>
    <property type="match status" value="1"/>
</dbReference>
<proteinExistence type="predicted"/>
<dbReference type="PROSITE" id="PS50086">
    <property type="entry name" value="TBC_RABGAP"/>
    <property type="match status" value="1"/>
</dbReference>
<sequence>MISLEETQSRWRTTQDHCASLDELRRAVKYNGSSSPCLSGCRSVCWKIFLLSPKESETSWMQALEDGRRDYQERRNHFLRYIQHPEALAELTVDPLADDPESPWNTVRQDEIIRAEIQQDVQRLPDEVNYHEQGIQGVILDILFVYCKANPERGGYRQGMHELLAPMVYTLEQDSVDRGSLGDSPSLDQAMLGVLDSAFLEHDAYILFSRLMEHAQSFYKVADRSSPSRHATSPVVLQEQRSAIVDRSKYIHEVCLQKVDPELATHLTNIEILPQIFLIRWIRLLFSREFPFHQLLVLWDTMFAVDPSLELIDLICVAMLIRIRWQLLEADYSVCLQLLLKYPGPEQPHGPHTFIDDASYLRNHLDAAGGASLIMKYSGKMPEDSGNARPNSIRTGGRGAVSVRQGVTGGRSSFSSPPRYKQQQPSMETFLQGAAKGANRVLERSERLGINQAVRDAMGEIRRNVQSFNEARQAQRPPRSVLSEEGAAKALAAMERRNKQLASLLNDTVTNLKTVTMLASEDRAKSLELIEVAAAKIQFVQIYLEDSTMDVPVMSPPQADAAMSSANQENEPEKSVDDTAVTSPNGGSGPKAKSVQPAPPDIAALSINEEKSASKRENSASAPDADKMDTSGGGDEQSEPAQAQAQAQAQEQQPSQRLDPLVGSAAPEKRPGPVPTRSTLAQSSFSWMLEPDESSSSRQSSGTGTGPKSPPPSQHKKRASTNMSRERTAFLFGEVTAEADGTAQLKSDDIFGMEPLSKKKDKSPGALFDEQ</sequence>
<dbReference type="SUPFAM" id="SSF47923">
    <property type="entry name" value="Ypt/Rab-GAP domain of gyp1p"/>
    <property type="match status" value="2"/>
</dbReference>
<dbReference type="Pfam" id="PF00566">
    <property type="entry name" value="RabGAP-TBC"/>
    <property type="match status" value="1"/>
</dbReference>
<dbReference type="AlphaFoldDB" id="A0AAJ0FRP1"/>
<dbReference type="EMBL" id="JASWJB010000180">
    <property type="protein sequence ID" value="KAK2594117.1"/>
    <property type="molecule type" value="Genomic_DNA"/>
</dbReference>
<name>A0AAJ0FRP1_9HYPO</name>
<dbReference type="FunFam" id="1.10.472.80:FF:000038">
    <property type="entry name" value="TBC1 domain family member 5"/>
    <property type="match status" value="1"/>
</dbReference>
<evidence type="ECO:0000259" key="3">
    <source>
        <dbReference type="PROSITE" id="PS50086"/>
    </source>
</evidence>
<evidence type="ECO:0000313" key="4">
    <source>
        <dbReference type="EMBL" id="KAK2594117.1"/>
    </source>
</evidence>
<feature type="compositionally biased region" description="Polar residues" evidence="2">
    <location>
        <begin position="410"/>
        <end position="425"/>
    </location>
</feature>
<keyword evidence="5" id="KW-1185">Reference proteome</keyword>
<keyword evidence="1" id="KW-0343">GTPase activation</keyword>
<feature type="compositionally biased region" description="Low complexity" evidence="2">
    <location>
        <begin position="639"/>
        <end position="656"/>
    </location>
</feature>
<feature type="region of interest" description="Disordered" evidence="2">
    <location>
        <begin position="554"/>
        <end position="727"/>
    </location>
</feature>
<feature type="domain" description="Rab-GAP TBC" evidence="3">
    <location>
        <begin position="36"/>
        <end position="306"/>
    </location>
</feature>
<dbReference type="PANTHER" id="PTHR22957">
    <property type="entry name" value="TBC1 DOMAIN FAMILY MEMBER GTPASE-ACTIVATING PROTEIN"/>
    <property type="match status" value="1"/>
</dbReference>
<dbReference type="InterPro" id="IPR035969">
    <property type="entry name" value="Rab-GAP_TBC_sf"/>
</dbReference>
<reference evidence="4" key="1">
    <citation type="submission" date="2023-06" db="EMBL/GenBank/DDBJ databases">
        <title>Conoideocrella luteorostrata (Hypocreales: Clavicipitaceae), a potential biocontrol fungus for elongate hemlock scale in United States Christmas tree production areas.</title>
        <authorList>
            <person name="Barrett H."/>
            <person name="Lovett B."/>
            <person name="Macias A.M."/>
            <person name="Stajich J.E."/>
            <person name="Kasson M.T."/>
        </authorList>
    </citation>
    <scope>NUCLEOTIDE SEQUENCE</scope>
    <source>
        <strain evidence="4">ARSEF 14590</strain>
    </source>
</reference>
<dbReference type="Proteomes" id="UP001251528">
    <property type="component" value="Unassembled WGS sequence"/>
</dbReference>
<feature type="compositionally biased region" description="Polar residues" evidence="2">
    <location>
        <begin position="676"/>
        <end position="686"/>
    </location>
</feature>
<evidence type="ECO:0000256" key="2">
    <source>
        <dbReference type="SAM" id="MobiDB-lite"/>
    </source>
</evidence>
<gene>
    <name evidence="4" type="ORF">QQS21_008172</name>
</gene>
<comment type="caution">
    <text evidence="4">The sequence shown here is derived from an EMBL/GenBank/DDBJ whole genome shotgun (WGS) entry which is preliminary data.</text>
</comment>
<dbReference type="Gene3D" id="1.10.472.80">
    <property type="entry name" value="Ypt/Rab-GAP domain of gyp1p, domain 3"/>
    <property type="match status" value="1"/>
</dbReference>
<protein>
    <recommendedName>
        <fullName evidence="3">Rab-GAP TBC domain-containing protein</fullName>
    </recommendedName>
</protein>
<organism evidence="4 5">
    <name type="scientific">Conoideocrella luteorostrata</name>
    <dbReference type="NCBI Taxonomy" id="1105319"/>
    <lineage>
        <taxon>Eukaryota</taxon>
        <taxon>Fungi</taxon>
        <taxon>Dikarya</taxon>
        <taxon>Ascomycota</taxon>
        <taxon>Pezizomycotina</taxon>
        <taxon>Sordariomycetes</taxon>
        <taxon>Hypocreomycetidae</taxon>
        <taxon>Hypocreales</taxon>
        <taxon>Clavicipitaceae</taxon>
        <taxon>Conoideocrella</taxon>
    </lineage>
</organism>
<dbReference type="FunFam" id="1.10.8.270:FF:000031">
    <property type="entry name" value="TBC1 domain family member 5"/>
    <property type="match status" value="1"/>
</dbReference>
<accession>A0AAJ0FRP1</accession>